<evidence type="ECO:0000313" key="7">
    <source>
        <dbReference type="EMBL" id="RQN22364.1"/>
    </source>
</evidence>
<dbReference type="PANTHER" id="PTHR33603">
    <property type="entry name" value="METHYLTRANSFERASE"/>
    <property type="match status" value="1"/>
</dbReference>
<dbReference type="InterPro" id="IPR003742">
    <property type="entry name" value="RlmH-like"/>
</dbReference>
<evidence type="ECO:0000256" key="5">
    <source>
        <dbReference type="ARBA" id="ARBA00022691"/>
    </source>
</evidence>
<dbReference type="Proteomes" id="UP000273641">
    <property type="component" value="Unassembled WGS sequence"/>
</dbReference>
<dbReference type="RefSeq" id="WP_142712457.1">
    <property type="nucleotide sequence ID" value="NZ_CABHJA010000049.1"/>
</dbReference>
<dbReference type="InterPro" id="IPR029028">
    <property type="entry name" value="Alpha/beta_knot_MTases"/>
</dbReference>
<dbReference type="InterPro" id="IPR029026">
    <property type="entry name" value="tRNA_m1G_MTases_N"/>
</dbReference>
<reference evidence="7 8" key="1">
    <citation type="submission" date="2018-11" db="EMBL/GenBank/DDBJ databases">
        <title>Draft genome sequences of potential pathogenic Clostridium perfringens from environmental surface water in the North West Province, South Africa.</title>
        <authorList>
            <person name="Fourie J.C.J."/>
            <person name="Sanko T.J."/>
            <person name="Bezuidenhout C."/>
            <person name="Mienie C."/>
            <person name="Adeleke R."/>
        </authorList>
    </citation>
    <scope>NUCLEOTIDE SEQUENCE [LARGE SCALE GENOMIC DNA]</scope>
    <source>
        <strain evidence="7 8">SC4-C13</strain>
    </source>
</reference>
<comment type="caution">
    <text evidence="7">The sequence shown here is derived from an EMBL/GenBank/DDBJ whole genome shotgun (WGS) entry which is preliminary data.</text>
</comment>
<keyword evidence="2" id="KW-0698">rRNA processing</keyword>
<dbReference type="PANTHER" id="PTHR33603:SF1">
    <property type="entry name" value="RIBOSOMAL RNA LARGE SUBUNIT METHYLTRANSFERASE H"/>
    <property type="match status" value="1"/>
</dbReference>
<dbReference type="GO" id="GO:0008168">
    <property type="term" value="F:methyltransferase activity"/>
    <property type="evidence" value="ECO:0007669"/>
    <property type="project" value="UniProtKB-KW"/>
</dbReference>
<gene>
    <name evidence="7" type="ORF">EHZ11_15635</name>
</gene>
<feature type="non-terminal residue" evidence="7">
    <location>
        <position position="1"/>
    </location>
</feature>
<organism evidence="7 8">
    <name type="scientific">Clostridium perfringens</name>
    <dbReference type="NCBI Taxonomy" id="1502"/>
    <lineage>
        <taxon>Bacteria</taxon>
        <taxon>Bacillati</taxon>
        <taxon>Bacillota</taxon>
        <taxon>Clostridia</taxon>
        <taxon>Eubacteriales</taxon>
        <taxon>Clostridiaceae</taxon>
        <taxon>Clostridium</taxon>
    </lineage>
</organism>
<keyword evidence="1" id="KW-0963">Cytoplasm</keyword>
<evidence type="ECO:0000256" key="1">
    <source>
        <dbReference type="ARBA" id="ARBA00022490"/>
    </source>
</evidence>
<sequence length="45" mass="5635">QEVIKRADYKLCFSKMTFPHQLFRVMLLEQVYRAFRIMKNEPYHK</sequence>
<keyword evidence="4" id="KW-0808">Transferase</keyword>
<dbReference type="AlphaFoldDB" id="A0AAE8K5Y9"/>
<protein>
    <submittedName>
        <fullName evidence="7">23S rRNA (Pseudouridine(1915)-N(3))-methyltransferase RlmH</fullName>
    </submittedName>
</protein>
<dbReference type="Pfam" id="PF02590">
    <property type="entry name" value="SPOUT_MTase"/>
    <property type="match status" value="1"/>
</dbReference>
<dbReference type="EMBL" id="RQNR01000034">
    <property type="protein sequence ID" value="RQN22364.1"/>
    <property type="molecule type" value="Genomic_DNA"/>
</dbReference>
<evidence type="ECO:0000313" key="8">
    <source>
        <dbReference type="Proteomes" id="UP000273641"/>
    </source>
</evidence>
<evidence type="ECO:0000256" key="2">
    <source>
        <dbReference type="ARBA" id="ARBA00022552"/>
    </source>
</evidence>
<dbReference type="SUPFAM" id="SSF75217">
    <property type="entry name" value="alpha/beta knot"/>
    <property type="match status" value="1"/>
</dbReference>
<dbReference type="GO" id="GO:0032259">
    <property type="term" value="P:methylation"/>
    <property type="evidence" value="ECO:0007669"/>
    <property type="project" value="UniProtKB-KW"/>
</dbReference>
<proteinExistence type="inferred from homology"/>
<comment type="similarity">
    <text evidence="6">Belongs to the RNA methyltransferase RlmH family.</text>
</comment>
<evidence type="ECO:0000256" key="6">
    <source>
        <dbReference type="ARBA" id="ARBA00038303"/>
    </source>
</evidence>
<name>A0AAE8K5Y9_CLOPF</name>
<dbReference type="GO" id="GO:0006364">
    <property type="term" value="P:rRNA processing"/>
    <property type="evidence" value="ECO:0007669"/>
    <property type="project" value="UniProtKB-KW"/>
</dbReference>
<keyword evidence="5" id="KW-0949">S-adenosyl-L-methionine</keyword>
<dbReference type="Gene3D" id="3.40.1280.10">
    <property type="match status" value="1"/>
</dbReference>
<evidence type="ECO:0000256" key="3">
    <source>
        <dbReference type="ARBA" id="ARBA00022603"/>
    </source>
</evidence>
<evidence type="ECO:0000256" key="4">
    <source>
        <dbReference type="ARBA" id="ARBA00022679"/>
    </source>
</evidence>
<keyword evidence="3" id="KW-0489">Methyltransferase</keyword>
<accession>A0AAE8K5Y9</accession>